<feature type="transmembrane region" description="Helical" evidence="6">
    <location>
        <begin position="526"/>
        <end position="546"/>
    </location>
</feature>
<evidence type="ECO:0000256" key="3">
    <source>
        <dbReference type="ARBA" id="ARBA00022692"/>
    </source>
</evidence>
<sequence length="548" mass="59187">MNERMNEAENSSRCGWCSRCFSFLPVDYTREFVSMCTLAFPVFLAILFDYLILFTSSVFCGHLGKLELDGVTLAVAVINVLGVGIGFGLSAACDTLISQTYGAGNLQQVGVITQKAIIILLLTCLPCCAILINTESILLLAGQSPEVARVSQLYVNVFLPGLPAVYMFIVQVKYLQNQGIFWPLVITGVVANILNALINYILLFVLNMGVEGSAAANTISQYSLATILFIYIRWKGLYKETWKGWSMDCLQEWDSFIYLAIPSMLMMCGEWWTYEIGGLLAGLISEVELGAQSVMYGLANIAYMFPIGFSIAGSVRVGNAMGAGDVAQAKLSAKVSIMCAVSVAVVLATVIGCSKNVIARIFTNDKDIIQRVATVMVLYTPFHIFDATTAAGSSIVKGLGKQKLGAICNLLGYYGIGCPIGIPLMFAAKMGIFGLWIGLLVSVFLQSIFFIVLLVKLNWKKASEEAQIRAGVAIRRTDGASQEDGENEGCDVNDATDVDVLVVDEEEIVATVKVQLPLSVLVLRRGLALAAMLALLAAGLAVKYSLKR</sequence>
<feature type="transmembrane region" description="Helical" evidence="6">
    <location>
        <begin position="214"/>
        <end position="234"/>
    </location>
</feature>
<dbReference type="GeneTree" id="ENSGT00940000163234"/>
<evidence type="ECO:0000256" key="5">
    <source>
        <dbReference type="ARBA" id="ARBA00023136"/>
    </source>
</evidence>
<dbReference type="AlphaFoldDB" id="X1WEU3"/>
<reference evidence="8 9" key="1">
    <citation type="journal article" date="2013" name="Nature">
        <title>The zebrafish reference genome sequence and its relationship to the human genome.</title>
        <authorList>
            <consortium name="Genome Reference Consortium Zebrafish"/>
            <person name="Howe K."/>
            <person name="Clark M.D."/>
            <person name="Torroja C.F."/>
            <person name="Torrance J."/>
            <person name="Berthelot C."/>
            <person name="Muffato M."/>
            <person name="Collins J.E."/>
            <person name="Humphray S."/>
            <person name="McLaren K."/>
            <person name="Matthews L."/>
            <person name="McLaren S."/>
            <person name="Sealy I."/>
            <person name="Caccamo M."/>
            <person name="Churcher C."/>
            <person name="Scott C."/>
            <person name="Barrett J.C."/>
            <person name="Koch R."/>
            <person name="Rauch G.J."/>
            <person name="White S."/>
            <person name="Chow W."/>
            <person name="Kilian B."/>
            <person name="Quintais L.T."/>
            <person name="Guerra-Assuncao J.A."/>
            <person name="Zhou Y."/>
            <person name="Gu Y."/>
            <person name="Yen J."/>
            <person name="Vogel J.H."/>
            <person name="Eyre T."/>
            <person name="Redmond S."/>
            <person name="Banerjee R."/>
            <person name="Chi J."/>
            <person name="Fu B."/>
            <person name="Langley E."/>
            <person name="Maguire S.F."/>
            <person name="Laird G.K."/>
            <person name="Lloyd D."/>
            <person name="Kenyon E."/>
            <person name="Donaldson S."/>
            <person name="Sehra H."/>
            <person name="Almeida-King J."/>
            <person name="Loveland J."/>
            <person name="Trevanion S."/>
            <person name="Jones M."/>
            <person name="Quail M."/>
            <person name="Willey D."/>
            <person name="Hunt A."/>
            <person name="Burton J."/>
            <person name="Sims S."/>
            <person name="McLay K."/>
            <person name="Plumb B."/>
            <person name="Davis J."/>
            <person name="Clee C."/>
            <person name="Oliver K."/>
            <person name="Clark R."/>
            <person name="Riddle C."/>
            <person name="Elliot D."/>
            <person name="Eliott D."/>
            <person name="Threadgold G."/>
            <person name="Harden G."/>
            <person name="Ware D."/>
            <person name="Begum S."/>
            <person name="Mortimore B."/>
            <person name="Mortimer B."/>
            <person name="Kerry G."/>
            <person name="Heath P."/>
            <person name="Phillimore B."/>
            <person name="Tracey A."/>
            <person name="Corby N."/>
            <person name="Dunn M."/>
            <person name="Johnson C."/>
            <person name="Wood J."/>
            <person name="Clark S."/>
            <person name="Pelan S."/>
            <person name="Griffiths G."/>
            <person name="Smith M."/>
            <person name="Glithero R."/>
            <person name="Howden P."/>
            <person name="Barker N."/>
            <person name="Lloyd C."/>
            <person name="Stevens C."/>
            <person name="Harley J."/>
            <person name="Holt K."/>
            <person name="Panagiotidis G."/>
            <person name="Lovell J."/>
            <person name="Beasley H."/>
            <person name="Henderson C."/>
            <person name="Gordon D."/>
            <person name="Auger K."/>
            <person name="Wright D."/>
            <person name="Collins J."/>
            <person name="Raisen C."/>
            <person name="Dyer L."/>
            <person name="Leung K."/>
            <person name="Robertson L."/>
            <person name="Ambridge K."/>
            <person name="Leongamornlert D."/>
            <person name="McGuire S."/>
            <person name="Gilderthorp R."/>
            <person name="Griffiths C."/>
            <person name="Manthravadi D."/>
            <person name="Nichol S."/>
            <person name="Barker G."/>
            <person name="Whitehead S."/>
            <person name="Kay M."/>
            <person name="Brown J."/>
            <person name="Murnane C."/>
            <person name="Gray E."/>
            <person name="Humphries M."/>
            <person name="Sycamore N."/>
            <person name="Barker D."/>
            <person name="Saunders D."/>
            <person name="Wallis J."/>
            <person name="Babbage A."/>
            <person name="Hammond S."/>
            <person name="Mashreghi-Mohammadi M."/>
            <person name="Barr L."/>
            <person name="Martin S."/>
            <person name="Wray P."/>
            <person name="Ellington A."/>
            <person name="Matthews N."/>
            <person name="Ellwood M."/>
            <person name="Woodmansey R."/>
            <person name="Clark G."/>
            <person name="Cooper J."/>
            <person name="Cooper J."/>
            <person name="Tromans A."/>
            <person name="Grafham D."/>
            <person name="Skuce C."/>
            <person name="Pandian R."/>
            <person name="Andrews R."/>
            <person name="Harrison E."/>
            <person name="Kimberley A."/>
            <person name="Garnett J."/>
            <person name="Fosker N."/>
            <person name="Hall R."/>
            <person name="Garner P."/>
            <person name="Kelly D."/>
            <person name="Bird C."/>
            <person name="Palmer S."/>
            <person name="Gehring I."/>
            <person name="Berger A."/>
            <person name="Dooley C.M."/>
            <person name="Ersan-Urun Z."/>
            <person name="Eser C."/>
            <person name="Geiger H."/>
            <person name="Geisler M."/>
            <person name="Karotki L."/>
            <person name="Kirn A."/>
            <person name="Konantz J."/>
            <person name="Konantz M."/>
            <person name="Oberlander M."/>
            <person name="Rudolph-Geiger S."/>
            <person name="Teucke M."/>
            <person name="Lanz C."/>
            <person name="Raddatz G."/>
            <person name="Osoegawa K."/>
            <person name="Zhu B."/>
            <person name="Rapp A."/>
            <person name="Widaa S."/>
            <person name="Langford C."/>
            <person name="Yang F."/>
            <person name="Schuster S.C."/>
            <person name="Carter N.P."/>
            <person name="Harrow J."/>
            <person name="Ning Z."/>
            <person name="Herrero J."/>
            <person name="Searle S.M."/>
            <person name="Enright A."/>
            <person name="Geisler R."/>
            <person name="Plasterk R.H."/>
            <person name="Lee C."/>
            <person name="Westerfield M."/>
            <person name="de Jong P.J."/>
            <person name="Zon L.I."/>
            <person name="Postlethwait J.H."/>
            <person name="Nusslein-Volhard C."/>
            <person name="Hubbard T.J."/>
            <person name="Roest Crollius H."/>
            <person name="Rogers J."/>
            <person name="Stemple D.L."/>
        </authorList>
    </citation>
    <scope>NUCLEOTIDE SEQUENCE [LARGE SCALE GENOMIC DNA]</scope>
    <source>
        <strain evidence="8 9">Tuebingen</strain>
    </source>
</reference>
<dbReference type="STRING" id="7955.ENSDARP00000128744"/>
<protein>
    <recommendedName>
        <fullName evidence="6">Multidrug and toxin extrusion protein</fullName>
    </recommendedName>
</protein>
<evidence type="ECO:0000313" key="10">
    <source>
        <dbReference type="RefSeq" id="XP_005157715.1"/>
    </source>
</evidence>
<dbReference type="EMBL" id="MT515766">
    <property type="protein sequence ID" value="QXO33726.1"/>
    <property type="molecule type" value="mRNA"/>
</dbReference>
<feature type="transmembrane region" description="Helical" evidence="6">
    <location>
        <begin position="73"/>
        <end position="97"/>
    </location>
</feature>
<accession>X1WEU3</accession>
<dbReference type="PaxDb" id="7955-ENSDARP00000128744"/>
<dbReference type="AGR" id="ZFIN:ZDB-GENE-130530-755"/>
<evidence type="ECO:0000313" key="7">
    <source>
        <dbReference type="EMBL" id="QXO33726.1"/>
    </source>
</evidence>
<dbReference type="InterPro" id="IPR045069">
    <property type="entry name" value="MATE_euk"/>
</dbReference>
<dbReference type="InterPro" id="IPR002528">
    <property type="entry name" value="MATE_fam"/>
</dbReference>
<keyword evidence="3 6" id="KW-0812">Transmembrane</keyword>
<dbReference type="GO" id="GO:0042910">
    <property type="term" value="F:xenobiotic transmembrane transporter activity"/>
    <property type="evidence" value="ECO:0007669"/>
    <property type="project" value="InterPro"/>
</dbReference>
<evidence type="ECO:0000256" key="4">
    <source>
        <dbReference type="ARBA" id="ARBA00022989"/>
    </source>
</evidence>
<organism evidence="7">
    <name type="scientific">Danio rerio</name>
    <name type="common">Zebrafish</name>
    <name type="synonym">Brachydanio rerio</name>
    <dbReference type="NCBI Taxonomy" id="7955"/>
    <lineage>
        <taxon>Eukaryota</taxon>
        <taxon>Metazoa</taxon>
        <taxon>Chordata</taxon>
        <taxon>Craniata</taxon>
        <taxon>Vertebrata</taxon>
        <taxon>Euteleostomi</taxon>
        <taxon>Actinopterygii</taxon>
        <taxon>Neopterygii</taxon>
        <taxon>Teleostei</taxon>
        <taxon>Ostariophysi</taxon>
        <taxon>Cypriniformes</taxon>
        <taxon>Danionidae</taxon>
        <taxon>Danioninae</taxon>
        <taxon>Danio</taxon>
    </lineage>
</organism>
<reference evidence="7" key="3">
    <citation type="submission" date="2020-05" db="EMBL/GenBank/DDBJ databases">
        <authorList>
            <person name="Loncar J."/>
        </authorList>
    </citation>
    <scope>NUCLEOTIDE SEQUENCE</scope>
</reference>
<dbReference type="CDD" id="cd13132">
    <property type="entry name" value="MATE_eukaryotic"/>
    <property type="match status" value="1"/>
</dbReference>
<evidence type="ECO:0000313" key="11">
    <source>
        <dbReference type="ZFIN" id="ZDB-GENE-130530-755"/>
    </source>
</evidence>
<evidence type="ECO:0000256" key="6">
    <source>
        <dbReference type="RuleBase" id="RU004914"/>
    </source>
</evidence>
<dbReference type="GO" id="GO:1990961">
    <property type="term" value="P:xenobiotic detoxification by transmembrane export across the plasma membrane"/>
    <property type="evidence" value="ECO:0007669"/>
    <property type="project" value="InterPro"/>
</dbReference>
<feature type="transmembrane region" description="Helical" evidence="6">
    <location>
        <begin position="117"/>
        <end position="141"/>
    </location>
</feature>
<dbReference type="ExpressionAtlas" id="X1WEU3">
    <property type="expression patterns" value="baseline and differential"/>
</dbReference>
<dbReference type="ZFIN" id="ZDB-GENE-130530-755">
    <property type="gene designation" value="slc47a3"/>
</dbReference>
<comment type="subcellular location">
    <subcellularLocation>
        <location evidence="1">Membrane</location>
        <topology evidence="1">Multi-pass membrane protein</topology>
    </subcellularLocation>
</comment>
<evidence type="ECO:0000313" key="8">
    <source>
        <dbReference type="Ensembl" id="ENSDARP00000128744"/>
    </source>
</evidence>
<feature type="transmembrane region" description="Helical" evidence="6">
    <location>
        <begin position="432"/>
        <end position="455"/>
    </location>
</feature>
<dbReference type="GO" id="GO:0016020">
    <property type="term" value="C:membrane"/>
    <property type="evidence" value="ECO:0000318"/>
    <property type="project" value="GO_Central"/>
</dbReference>
<evidence type="ECO:0000256" key="1">
    <source>
        <dbReference type="ARBA" id="ARBA00004141"/>
    </source>
</evidence>
<dbReference type="GO" id="GO:0015297">
    <property type="term" value="F:antiporter activity"/>
    <property type="evidence" value="ECO:0007669"/>
    <property type="project" value="InterPro"/>
</dbReference>
<dbReference type="Proteomes" id="UP000000437">
    <property type="component" value="Chromosome 15"/>
</dbReference>
<dbReference type="KEGG" id="dre:101886448"/>
<keyword evidence="9" id="KW-1185">Reference proteome</keyword>
<dbReference type="CTD" id="101886448"/>
<dbReference type="Ensembl" id="ENSDART00000155352.2">
    <property type="protein sequence ID" value="ENSDARP00000128744.1"/>
    <property type="gene ID" value="ENSDARG00000074561.5"/>
</dbReference>
<evidence type="ECO:0000313" key="9">
    <source>
        <dbReference type="Proteomes" id="UP000000437"/>
    </source>
</evidence>
<feature type="transmembrane region" description="Helical" evidence="6">
    <location>
        <begin position="335"/>
        <end position="362"/>
    </location>
</feature>
<dbReference type="Pfam" id="PF01554">
    <property type="entry name" value="MatE"/>
    <property type="match status" value="2"/>
</dbReference>
<name>X1WEU3_DANRE</name>
<feature type="transmembrane region" description="Helical" evidence="6">
    <location>
        <begin position="181"/>
        <end position="202"/>
    </location>
</feature>
<dbReference type="OrthoDB" id="2126698at2759"/>
<dbReference type="EMBL" id="CR853282">
    <property type="status" value="NOT_ANNOTATED_CDS"/>
    <property type="molecule type" value="Genomic_DNA"/>
</dbReference>
<dbReference type="Bgee" id="ENSDARG00000074561">
    <property type="expression patterns" value="Expressed in intestine and 17 other cell types or tissues"/>
</dbReference>
<feature type="transmembrane region" description="Helical" evidence="6">
    <location>
        <begin position="406"/>
        <end position="426"/>
    </location>
</feature>
<dbReference type="OMA" id="AAWFELF"/>
<evidence type="ECO:0000256" key="2">
    <source>
        <dbReference type="ARBA" id="ARBA00010199"/>
    </source>
</evidence>
<comment type="similarity">
    <text evidence="2 6">Belongs to the multi antimicrobial extrusion (MATE) (TC 2.A.66.1) family.</text>
</comment>
<feature type="transmembrane region" description="Helical" evidence="6">
    <location>
        <begin position="368"/>
        <end position="385"/>
    </location>
</feature>
<proteinExistence type="evidence at transcript level"/>
<keyword evidence="4 6" id="KW-1133">Transmembrane helix</keyword>
<feature type="transmembrane region" description="Helical" evidence="6">
    <location>
        <begin position="32"/>
        <end position="53"/>
    </location>
</feature>
<dbReference type="eggNOG" id="KOG1347">
    <property type="taxonomic scope" value="Eukaryota"/>
</dbReference>
<dbReference type="RefSeq" id="XP_005157715.1">
    <property type="nucleotide sequence ID" value="XM_005157658.4"/>
</dbReference>
<dbReference type="HOGENOM" id="CLU_012893_1_3_1"/>
<dbReference type="SMR" id="X1WEU3"/>
<reference evidence="8" key="2">
    <citation type="submission" date="2014-03" db="UniProtKB">
        <authorList>
            <consortium name="Ensembl"/>
        </authorList>
    </citation>
    <scope>IDENTIFICATION</scope>
    <source>
        <strain evidence="8">Tuebingen</strain>
    </source>
</reference>
<dbReference type="PANTHER" id="PTHR11206">
    <property type="entry name" value="MULTIDRUG RESISTANCE PROTEIN"/>
    <property type="match status" value="1"/>
</dbReference>
<dbReference type="GO" id="GO:0022857">
    <property type="term" value="F:transmembrane transporter activity"/>
    <property type="evidence" value="ECO:0000318"/>
    <property type="project" value="GO_Central"/>
</dbReference>
<dbReference type="NCBIfam" id="TIGR00797">
    <property type="entry name" value="matE"/>
    <property type="match status" value="1"/>
</dbReference>
<keyword evidence="5 6" id="KW-0472">Membrane</keyword>
<dbReference type="GeneID" id="101886448"/>
<feature type="transmembrane region" description="Helical" evidence="6">
    <location>
        <begin position="153"/>
        <end position="169"/>
    </location>
</feature>
<dbReference type="RefSeq" id="XP_005157715.1">
    <property type="nucleotide sequence ID" value="XM_005157658.5"/>
</dbReference>
<feature type="transmembrane region" description="Helical" evidence="6">
    <location>
        <begin position="255"/>
        <end position="274"/>
    </location>
</feature>
<gene>
    <name evidence="8 10 11" type="primary">slc47a3</name>
    <name evidence="7" type="synonym">mate5</name>
    <name evidence="10" type="synonym">si:dkey-175a17.3</name>
</gene>
<reference evidence="10" key="4">
    <citation type="submission" date="2025-04" db="UniProtKB">
        <authorList>
            <consortium name="RefSeq"/>
        </authorList>
    </citation>
    <scope>IDENTIFICATION</scope>
    <source>
        <strain evidence="10">Tuebingen</strain>
    </source>
</reference>
<feature type="transmembrane region" description="Helical" evidence="6">
    <location>
        <begin position="294"/>
        <end position="315"/>
    </location>
</feature>
<accession>A0A8F5XXI0</accession>